<dbReference type="EMBL" id="JAIGNU010000002">
    <property type="protein sequence ID" value="MBX7502157.1"/>
    <property type="molecule type" value="Genomic_DNA"/>
</dbReference>
<evidence type="ECO:0000259" key="4">
    <source>
        <dbReference type="PROSITE" id="PS50110"/>
    </source>
</evidence>
<dbReference type="PANTHER" id="PTHR48111">
    <property type="entry name" value="REGULATOR OF RPOS"/>
    <property type="match status" value="1"/>
</dbReference>
<keyword evidence="1 3" id="KW-0238">DNA-binding</keyword>
<dbReference type="InterPro" id="IPR011006">
    <property type="entry name" value="CheY-like_superfamily"/>
</dbReference>
<dbReference type="InterPro" id="IPR001789">
    <property type="entry name" value="Sig_transdc_resp-reg_receiver"/>
</dbReference>
<evidence type="ECO:0000313" key="6">
    <source>
        <dbReference type="EMBL" id="MBX7502157.1"/>
    </source>
</evidence>
<reference evidence="6 7" key="1">
    <citation type="submission" date="2021-08" db="EMBL/GenBank/DDBJ databases">
        <title>Comparative Genomics Analysis of the Genus Qipengyuania Reveals Extensive Genetic Diversity and Metabolic Versatility, Including the Description of Fifteen Novel Species.</title>
        <authorList>
            <person name="Liu Y."/>
        </authorList>
    </citation>
    <scope>NUCLEOTIDE SEQUENCE [LARGE SCALE GENOMIC DNA]</scope>
    <source>
        <strain evidence="6 7">YG27</strain>
    </source>
</reference>
<evidence type="ECO:0000313" key="7">
    <source>
        <dbReference type="Proteomes" id="UP000782554"/>
    </source>
</evidence>
<evidence type="ECO:0000256" key="1">
    <source>
        <dbReference type="ARBA" id="ARBA00023125"/>
    </source>
</evidence>
<dbReference type="Pfam" id="PF00486">
    <property type="entry name" value="Trans_reg_C"/>
    <property type="match status" value="1"/>
</dbReference>
<dbReference type="InterPro" id="IPR001867">
    <property type="entry name" value="OmpR/PhoB-type_DNA-bd"/>
</dbReference>
<keyword evidence="7" id="KW-1185">Reference proteome</keyword>
<proteinExistence type="predicted"/>
<dbReference type="Proteomes" id="UP000782554">
    <property type="component" value="Unassembled WGS sequence"/>
</dbReference>
<name>A0ABS7JWX2_9SPHN</name>
<comment type="caution">
    <text evidence="6">The sequence shown here is derived from an EMBL/GenBank/DDBJ whole genome shotgun (WGS) entry which is preliminary data.</text>
</comment>
<dbReference type="PROSITE" id="PS50110">
    <property type="entry name" value="RESPONSE_REGULATORY"/>
    <property type="match status" value="1"/>
</dbReference>
<dbReference type="PROSITE" id="PS51755">
    <property type="entry name" value="OMPR_PHOB"/>
    <property type="match status" value="1"/>
</dbReference>
<accession>A0ABS7JWX2</accession>
<dbReference type="Pfam" id="PF00072">
    <property type="entry name" value="Response_reg"/>
    <property type="match status" value="1"/>
</dbReference>
<sequence>MKILVAEDDHETAQFVANGLRELGHVVDATGDGREAFMMAGSEPYDVLVLDRMLPRMDGLAIIRGLRSMETMTPALFLTALDGVSDRVDGLEAGGDDYLVKPFAFSELAARVMALGRRPRQTANAQTELAAGGLKMDLLARTVTRDGKPITLQPQEFRLLEFLLNNAGQIVTRTMLLEGVWGFHFDPATSIVETHISRLRSKLDDGFDQSAIRTVRGAGYIIDG</sequence>
<dbReference type="RefSeq" id="WP_221603325.1">
    <property type="nucleotide sequence ID" value="NZ_JAIGNU010000002.1"/>
</dbReference>
<dbReference type="Gene3D" id="1.10.10.10">
    <property type="entry name" value="Winged helix-like DNA-binding domain superfamily/Winged helix DNA-binding domain"/>
    <property type="match status" value="1"/>
</dbReference>
<evidence type="ECO:0000256" key="2">
    <source>
        <dbReference type="PROSITE-ProRule" id="PRU00169"/>
    </source>
</evidence>
<dbReference type="InterPro" id="IPR036388">
    <property type="entry name" value="WH-like_DNA-bd_sf"/>
</dbReference>
<evidence type="ECO:0000259" key="5">
    <source>
        <dbReference type="PROSITE" id="PS51755"/>
    </source>
</evidence>
<dbReference type="SMART" id="SM00862">
    <property type="entry name" value="Trans_reg_C"/>
    <property type="match status" value="1"/>
</dbReference>
<keyword evidence="2" id="KW-0597">Phosphoprotein</keyword>
<feature type="domain" description="Response regulatory" evidence="4">
    <location>
        <begin position="2"/>
        <end position="116"/>
    </location>
</feature>
<dbReference type="SUPFAM" id="SSF52172">
    <property type="entry name" value="CheY-like"/>
    <property type="match status" value="1"/>
</dbReference>
<organism evidence="6 7">
    <name type="scientific">Qipengyuania mesophila</name>
    <dbReference type="NCBI Taxonomy" id="2867246"/>
    <lineage>
        <taxon>Bacteria</taxon>
        <taxon>Pseudomonadati</taxon>
        <taxon>Pseudomonadota</taxon>
        <taxon>Alphaproteobacteria</taxon>
        <taxon>Sphingomonadales</taxon>
        <taxon>Erythrobacteraceae</taxon>
        <taxon>Qipengyuania</taxon>
    </lineage>
</organism>
<dbReference type="CDD" id="cd00383">
    <property type="entry name" value="trans_reg_C"/>
    <property type="match status" value="1"/>
</dbReference>
<feature type="modified residue" description="4-aspartylphosphate" evidence="2">
    <location>
        <position position="51"/>
    </location>
</feature>
<gene>
    <name evidence="6" type="ORF">K3181_11960</name>
</gene>
<dbReference type="Gene3D" id="3.40.50.2300">
    <property type="match status" value="1"/>
</dbReference>
<feature type="domain" description="OmpR/PhoB-type" evidence="5">
    <location>
        <begin position="126"/>
        <end position="224"/>
    </location>
</feature>
<evidence type="ECO:0000256" key="3">
    <source>
        <dbReference type="PROSITE-ProRule" id="PRU01091"/>
    </source>
</evidence>
<feature type="DNA-binding region" description="OmpR/PhoB-type" evidence="3">
    <location>
        <begin position="126"/>
        <end position="224"/>
    </location>
</feature>
<dbReference type="CDD" id="cd19935">
    <property type="entry name" value="REC_OmpR_CusR-like"/>
    <property type="match status" value="1"/>
</dbReference>
<dbReference type="Gene3D" id="6.10.250.690">
    <property type="match status" value="1"/>
</dbReference>
<dbReference type="SMART" id="SM00448">
    <property type="entry name" value="REC"/>
    <property type="match status" value="1"/>
</dbReference>
<dbReference type="PANTHER" id="PTHR48111:SF76">
    <property type="entry name" value="TWO-COMPONENT RESPONSE REGULATOR"/>
    <property type="match status" value="1"/>
</dbReference>
<dbReference type="InterPro" id="IPR039420">
    <property type="entry name" value="WalR-like"/>
</dbReference>
<protein>
    <submittedName>
        <fullName evidence="6">Response regulator transcription factor</fullName>
    </submittedName>
</protein>